<dbReference type="SUPFAM" id="SSF81321">
    <property type="entry name" value="Family A G protein-coupled receptor-like"/>
    <property type="match status" value="1"/>
</dbReference>
<dbReference type="EMBL" id="HACG01029701">
    <property type="protein sequence ID" value="CEK76566.1"/>
    <property type="molecule type" value="Transcribed_RNA"/>
</dbReference>
<comment type="subcellular location">
    <subcellularLocation>
        <location evidence="1">Membrane</location>
    </subcellularLocation>
</comment>
<accession>A0A0B7A994</accession>
<dbReference type="PROSITE" id="PS50262">
    <property type="entry name" value="G_PROTEIN_RECEP_F1_2"/>
    <property type="match status" value="1"/>
</dbReference>
<name>A0A0B7A994_9EUPU</name>
<keyword evidence="3 5" id="KW-1133">Transmembrane helix</keyword>
<dbReference type="Gene3D" id="1.20.1070.10">
    <property type="entry name" value="Rhodopsin 7-helix transmembrane proteins"/>
    <property type="match status" value="1"/>
</dbReference>
<feature type="transmembrane region" description="Helical" evidence="5">
    <location>
        <begin position="360"/>
        <end position="381"/>
    </location>
</feature>
<feature type="transmembrane region" description="Helical" evidence="5">
    <location>
        <begin position="12"/>
        <end position="30"/>
    </location>
</feature>
<feature type="domain" description="G-protein coupled receptors family 1 profile" evidence="6">
    <location>
        <begin position="27"/>
        <end position="380"/>
    </location>
</feature>
<dbReference type="InterPro" id="IPR017452">
    <property type="entry name" value="GPCR_Rhodpsn_7TM"/>
</dbReference>
<gene>
    <name evidence="7" type="primary">ORF100535</name>
</gene>
<dbReference type="GO" id="GO:0016020">
    <property type="term" value="C:membrane"/>
    <property type="evidence" value="ECO:0007669"/>
    <property type="project" value="UniProtKB-SubCell"/>
</dbReference>
<evidence type="ECO:0000313" key="7">
    <source>
        <dbReference type="EMBL" id="CEK76566.1"/>
    </source>
</evidence>
<feature type="transmembrane region" description="Helical" evidence="5">
    <location>
        <begin position="123"/>
        <end position="145"/>
    </location>
</feature>
<evidence type="ECO:0000259" key="6">
    <source>
        <dbReference type="PROSITE" id="PS50262"/>
    </source>
</evidence>
<sequence length="386" mass="43964">MPDINYHALLRANKVLVVKSIFFIVMFNLIMISKTKGNRGFMYNPRSLTLISMGIGDIILALFPLVVDAIMVYHGKLESCQTLNMSYLYGEILIHFVYAVGLIVLAVELVYRYKRQFTVTNTYRNIMISIICSAVPWFLGLVIILPMMLINTEWSMCGGVTRYRWMAVYSVAVVLPVCLALIVCSVVQCIRLPTTNDAVASAQNTGYISQQYPMTDVTDTQHITTSPPDYDEMNTNDRSALIQYVTEETPPQPLVQRYPAPKFANYYPLPPQYPQQQQQMVQSSVVLSGPVYTAQTGNPLMSDNPAVSINQNPQKEKQTLLAVSILMFICVMPFTVYVMMSLNRDPILDTDTHNKYISEILHWSFIWLSRFRSIITPIIWINSFRN</sequence>
<feature type="transmembrane region" description="Helical" evidence="5">
    <location>
        <begin position="92"/>
        <end position="111"/>
    </location>
</feature>
<feature type="transmembrane region" description="Helical" evidence="5">
    <location>
        <begin position="165"/>
        <end position="187"/>
    </location>
</feature>
<evidence type="ECO:0000256" key="4">
    <source>
        <dbReference type="ARBA" id="ARBA00023136"/>
    </source>
</evidence>
<protein>
    <recommendedName>
        <fullName evidence="6">G-protein coupled receptors family 1 profile domain-containing protein</fullName>
    </recommendedName>
</protein>
<feature type="transmembrane region" description="Helical" evidence="5">
    <location>
        <begin position="50"/>
        <end position="72"/>
    </location>
</feature>
<keyword evidence="2 5" id="KW-0812">Transmembrane</keyword>
<reference evidence="7" key="1">
    <citation type="submission" date="2014-12" db="EMBL/GenBank/DDBJ databases">
        <title>Insight into the proteome of Arion vulgaris.</title>
        <authorList>
            <person name="Aradska J."/>
            <person name="Bulat T."/>
            <person name="Smidak R."/>
            <person name="Sarate P."/>
            <person name="Gangsoo J."/>
            <person name="Sialana F."/>
            <person name="Bilban M."/>
            <person name="Lubec G."/>
        </authorList>
    </citation>
    <scope>NUCLEOTIDE SEQUENCE</scope>
    <source>
        <tissue evidence="7">Skin</tissue>
    </source>
</reference>
<evidence type="ECO:0000256" key="3">
    <source>
        <dbReference type="ARBA" id="ARBA00022989"/>
    </source>
</evidence>
<keyword evidence="4 5" id="KW-0472">Membrane</keyword>
<proteinExistence type="predicted"/>
<dbReference type="AlphaFoldDB" id="A0A0B7A994"/>
<evidence type="ECO:0000256" key="5">
    <source>
        <dbReference type="SAM" id="Phobius"/>
    </source>
</evidence>
<evidence type="ECO:0000256" key="1">
    <source>
        <dbReference type="ARBA" id="ARBA00004370"/>
    </source>
</evidence>
<evidence type="ECO:0000256" key="2">
    <source>
        <dbReference type="ARBA" id="ARBA00022692"/>
    </source>
</evidence>
<feature type="transmembrane region" description="Helical" evidence="5">
    <location>
        <begin position="320"/>
        <end position="340"/>
    </location>
</feature>
<organism evidence="7">
    <name type="scientific">Arion vulgaris</name>
    <dbReference type="NCBI Taxonomy" id="1028688"/>
    <lineage>
        <taxon>Eukaryota</taxon>
        <taxon>Metazoa</taxon>
        <taxon>Spiralia</taxon>
        <taxon>Lophotrochozoa</taxon>
        <taxon>Mollusca</taxon>
        <taxon>Gastropoda</taxon>
        <taxon>Heterobranchia</taxon>
        <taxon>Euthyneura</taxon>
        <taxon>Panpulmonata</taxon>
        <taxon>Eupulmonata</taxon>
        <taxon>Stylommatophora</taxon>
        <taxon>Helicina</taxon>
        <taxon>Arionoidea</taxon>
        <taxon>Arionidae</taxon>
        <taxon>Arion</taxon>
    </lineage>
</organism>